<accession>A0A9P5SLT9</accession>
<evidence type="ECO:0000313" key="3">
    <source>
        <dbReference type="Proteomes" id="UP000696485"/>
    </source>
</evidence>
<keyword evidence="3" id="KW-1185">Reference proteome</keyword>
<evidence type="ECO:0000313" key="2">
    <source>
        <dbReference type="EMBL" id="KAF9330065.1"/>
    </source>
</evidence>
<dbReference type="SUPFAM" id="SSF52047">
    <property type="entry name" value="RNI-like"/>
    <property type="match status" value="1"/>
</dbReference>
<feature type="region of interest" description="Disordered" evidence="1">
    <location>
        <begin position="1"/>
        <end position="24"/>
    </location>
</feature>
<sequence length="471" mass="54292">MPPKRAATTAANNTKNPTKKPRWKMGNSCTDMSVRQKVFAIPILRRAIASSLKNEDFKNMMRTCQEWYSYWAPAMYSLSFKDLDLWGPGRIRTFPNLEFNGRYVRTMTLAPSSRSNLVRLLQHTTQLQKLTLKYLCHDQICYGDMVHLSKFDSSLFIALSGLTMLSKLKWIADASEIHADDLLLVIKSCPNLTHLELENVKIAYPDPKRSPEKKPWHFVGHASRGPEKPYEARCPLSDSNKKRVYAGRRLQHLDLHSCRITNRGLLRILGIDWRPTGVTHKREHALEFLRVYVNMDLRLNYKATSRILAECSRLETLDLECTSAGHIKLFRPDQLWACEKSLRKLVMSLAPVDNPSFQGNTTSDFFLTLVKYSAEEQQQVKERLQRLICLQVLDFSGFSLDFRAVIDTSHYIHLRNAHFSIVLGTRLTAAHKENASTQIEAWIKMQPQQGWVFRWSYSSESALLDFKPNSI</sequence>
<dbReference type="AlphaFoldDB" id="A0A9P5SLT9"/>
<dbReference type="EMBL" id="JAAAUY010000425">
    <property type="protein sequence ID" value="KAF9330065.1"/>
    <property type="molecule type" value="Genomic_DNA"/>
</dbReference>
<organism evidence="2 3">
    <name type="scientific">Podila minutissima</name>
    <dbReference type="NCBI Taxonomy" id="64525"/>
    <lineage>
        <taxon>Eukaryota</taxon>
        <taxon>Fungi</taxon>
        <taxon>Fungi incertae sedis</taxon>
        <taxon>Mucoromycota</taxon>
        <taxon>Mortierellomycotina</taxon>
        <taxon>Mortierellomycetes</taxon>
        <taxon>Mortierellales</taxon>
        <taxon>Mortierellaceae</taxon>
        <taxon>Podila</taxon>
    </lineage>
</organism>
<proteinExistence type="predicted"/>
<evidence type="ECO:0000256" key="1">
    <source>
        <dbReference type="SAM" id="MobiDB-lite"/>
    </source>
</evidence>
<protein>
    <recommendedName>
        <fullName evidence="4">F-box protein</fullName>
    </recommendedName>
</protein>
<dbReference type="InterPro" id="IPR032675">
    <property type="entry name" value="LRR_dom_sf"/>
</dbReference>
<dbReference type="Proteomes" id="UP000696485">
    <property type="component" value="Unassembled WGS sequence"/>
</dbReference>
<evidence type="ECO:0008006" key="4">
    <source>
        <dbReference type="Google" id="ProtNLM"/>
    </source>
</evidence>
<gene>
    <name evidence="2" type="ORF">BG006_006948</name>
</gene>
<dbReference type="Gene3D" id="3.80.10.10">
    <property type="entry name" value="Ribonuclease Inhibitor"/>
    <property type="match status" value="2"/>
</dbReference>
<feature type="compositionally biased region" description="Low complexity" evidence="1">
    <location>
        <begin position="1"/>
        <end position="16"/>
    </location>
</feature>
<comment type="caution">
    <text evidence="2">The sequence shown here is derived from an EMBL/GenBank/DDBJ whole genome shotgun (WGS) entry which is preliminary data.</text>
</comment>
<name>A0A9P5SLT9_9FUNG</name>
<reference evidence="2" key="1">
    <citation type="journal article" date="2020" name="Fungal Divers.">
        <title>Resolving the Mortierellaceae phylogeny through synthesis of multi-gene phylogenetics and phylogenomics.</title>
        <authorList>
            <person name="Vandepol N."/>
            <person name="Liber J."/>
            <person name="Desiro A."/>
            <person name="Na H."/>
            <person name="Kennedy M."/>
            <person name="Barry K."/>
            <person name="Grigoriev I.V."/>
            <person name="Miller A.N."/>
            <person name="O'Donnell K."/>
            <person name="Stajich J.E."/>
            <person name="Bonito G."/>
        </authorList>
    </citation>
    <scope>NUCLEOTIDE SEQUENCE</scope>
    <source>
        <strain evidence="2">NVP1</strain>
    </source>
</reference>